<organism evidence="2 3">
    <name type="scientific">Nocardia iowensis</name>
    <dbReference type="NCBI Taxonomy" id="204891"/>
    <lineage>
        <taxon>Bacteria</taxon>
        <taxon>Bacillati</taxon>
        <taxon>Actinomycetota</taxon>
        <taxon>Actinomycetes</taxon>
        <taxon>Mycobacteriales</taxon>
        <taxon>Nocardiaceae</taxon>
        <taxon>Nocardia</taxon>
    </lineage>
</organism>
<gene>
    <name evidence="2" type="ORF">KV110_07700</name>
</gene>
<proteinExistence type="predicted"/>
<keyword evidence="2" id="KW-0378">Hydrolase</keyword>
<protein>
    <submittedName>
        <fullName evidence="2">Alpha/beta hydrolase</fullName>
    </submittedName>
</protein>
<evidence type="ECO:0000313" key="3">
    <source>
        <dbReference type="Proteomes" id="UP000694257"/>
    </source>
</evidence>
<sequence>MNLRGPAFAVATLCTALTLTTATATAADPVGIPATIDIPCAASTLRQNADWYLPAGSPRGSIWLQHGFARTNANVAYLARSFAAAGYLVFAPSLPFLDISGCTLQNLGDNTGFLNNVAHLFGTASDPSGPLAQSLAAAAHSARRPDLRMPSQFVFIGHSAGAEAIEYVAHRLHTTYPQTWPALRGLVLLDPVKSFLGNNTERALTDLDTTAIPILTISAPPSLCNSLGSGTAAVQQLLHRSYVGIRIDSGVHTDAEGTSGDMMGDLLCGTPESVNISTLQTVAIGWAGDFFTGTRTADYYPADAPRSDVAEAEAAVAGAVAAAPSAQILTGSSAR</sequence>
<accession>A0ABX8RTR6</accession>
<dbReference type="Proteomes" id="UP000694257">
    <property type="component" value="Chromosome"/>
</dbReference>
<dbReference type="GO" id="GO:0016787">
    <property type="term" value="F:hydrolase activity"/>
    <property type="evidence" value="ECO:0007669"/>
    <property type="project" value="UniProtKB-KW"/>
</dbReference>
<feature type="signal peptide" evidence="1">
    <location>
        <begin position="1"/>
        <end position="26"/>
    </location>
</feature>
<dbReference type="EMBL" id="CP078145">
    <property type="protein sequence ID" value="QXN92983.1"/>
    <property type="molecule type" value="Genomic_DNA"/>
</dbReference>
<feature type="chain" id="PRO_5046680808" evidence="1">
    <location>
        <begin position="27"/>
        <end position="335"/>
    </location>
</feature>
<evidence type="ECO:0000256" key="1">
    <source>
        <dbReference type="SAM" id="SignalP"/>
    </source>
</evidence>
<reference evidence="2 3" key="1">
    <citation type="submission" date="2021-07" db="EMBL/GenBank/DDBJ databases">
        <title>Whole Genome Sequence of Nocardia Iowensis.</title>
        <authorList>
            <person name="Lamm A."/>
            <person name="Collins-Fairclough A.M."/>
            <person name="Bunk B."/>
            <person name="Sproer C."/>
        </authorList>
    </citation>
    <scope>NUCLEOTIDE SEQUENCE [LARGE SCALE GENOMIC DNA]</scope>
    <source>
        <strain evidence="2 3">NRRL 5646</strain>
    </source>
</reference>
<keyword evidence="1" id="KW-0732">Signal</keyword>
<keyword evidence="3" id="KW-1185">Reference proteome</keyword>
<name>A0ABX8RTR6_NOCIO</name>
<evidence type="ECO:0000313" key="2">
    <source>
        <dbReference type="EMBL" id="QXN92983.1"/>
    </source>
</evidence>
<dbReference type="RefSeq" id="WP_218474652.1">
    <property type="nucleotide sequence ID" value="NZ_BAABJN010000001.1"/>
</dbReference>